<gene>
    <name evidence="2" type="ORF">SPHI_15390</name>
</gene>
<accession>A0A1V2EUQ0</accession>
<feature type="region of interest" description="Disordered" evidence="1">
    <location>
        <begin position="123"/>
        <end position="181"/>
    </location>
</feature>
<dbReference type="Proteomes" id="UP000188729">
    <property type="component" value="Unassembled WGS sequence"/>
</dbReference>
<reference evidence="2 3" key="1">
    <citation type="submission" date="2016-11" db="EMBL/GenBank/DDBJ databases">
        <title>Genome sequence of Sphingomonas jeddahensis G39.</title>
        <authorList>
            <person name="Poehlein A."/>
            <person name="Wuebbeler J.H."/>
            <person name="Steinbuechel A."/>
            <person name="Daniel R."/>
        </authorList>
    </citation>
    <scope>NUCLEOTIDE SEQUENCE [LARGE SCALE GENOMIC DNA]</scope>
    <source>
        <strain evidence="2 3">G39</strain>
    </source>
</reference>
<proteinExistence type="predicted"/>
<feature type="region of interest" description="Disordered" evidence="1">
    <location>
        <begin position="1"/>
        <end position="97"/>
    </location>
</feature>
<sequence>MADNEDTPTPAAAPKPPARRAPRKSSTAKSASSTPADKPASKPRRKPAASASEAAAATPAKKPAAPPKPRSTKRATPAPKRPAKPKSAAAAEAEKAPVWKNKAAIAGGLAAVGAAATAALLSLRGSTPKKDAAKADDSTTKDEGSAKPTDTGAKAHMPDGTDASKSFEAGIADENIIPEEK</sequence>
<dbReference type="EMBL" id="MPSB01000005">
    <property type="protein sequence ID" value="ONF96310.1"/>
    <property type="molecule type" value="Genomic_DNA"/>
</dbReference>
<name>A0A1V2EUQ0_9SPHN</name>
<feature type="compositionally biased region" description="Low complexity" evidence="1">
    <location>
        <begin position="48"/>
        <end position="63"/>
    </location>
</feature>
<dbReference type="AlphaFoldDB" id="A0A1V2EUQ0"/>
<feature type="compositionally biased region" description="Basic and acidic residues" evidence="1">
    <location>
        <begin position="128"/>
        <end position="145"/>
    </location>
</feature>
<feature type="compositionally biased region" description="Low complexity" evidence="1">
    <location>
        <begin position="24"/>
        <end position="38"/>
    </location>
</feature>
<dbReference type="STRING" id="1915074.SPHI_15390"/>
<comment type="caution">
    <text evidence="2">The sequence shown here is derived from an EMBL/GenBank/DDBJ whole genome shotgun (WGS) entry which is preliminary data.</text>
</comment>
<dbReference type="RefSeq" id="WP_076744290.1">
    <property type="nucleotide sequence ID" value="NZ_MPSB01000005.1"/>
</dbReference>
<dbReference type="OrthoDB" id="7586093at2"/>
<keyword evidence="3" id="KW-1185">Reference proteome</keyword>
<organism evidence="2 3">
    <name type="scientific">Sphingomonas jeddahensis</name>
    <dbReference type="NCBI Taxonomy" id="1915074"/>
    <lineage>
        <taxon>Bacteria</taxon>
        <taxon>Pseudomonadati</taxon>
        <taxon>Pseudomonadota</taxon>
        <taxon>Alphaproteobacteria</taxon>
        <taxon>Sphingomonadales</taxon>
        <taxon>Sphingomonadaceae</taxon>
        <taxon>Sphingomonas</taxon>
    </lineage>
</organism>
<evidence type="ECO:0000313" key="3">
    <source>
        <dbReference type="Proteomes" id="UP000188729"/>
    </source>
</evidence>
<evidence type="ECO:0000256" key="1">
    <source>
        <dbReference type="SAM" id="MobiDB-lite"/>
    </source>
</evidence>
<evidence type="ECO:0000313" key="2">
    <source>
        <dbReference type="EMBL" id="ONF96310.1"/>
    </source>
</evidence>
<protein>
    <submittedName>
        <fullName evidence="2">Uncharacterized protein</fullName>
    </submittedName>
</protein>